<dbReference type="RefSeq" id="WP_345328825.1">
    <property type="nucleotide sequence ID" value="NZ_BAABJI010000001.1"/>
</dbReference>
<dbReference type="EMBL" id="BAABJI010000001">
    <property type="protein sequence ID" value="GAA4902232.1"/>
    <property type="molecule type" value="Genomic_DNA"/>
</dbReference>
<reference evidence="2" key="1">
    <citation type="journal article" date="2019" name="Int. J. Syst. Evol. Microbiol.">
        <title>The Global Catalogue of Microorganisms (GCM) 10K type strain sequencing project: providing services to taxonomists for standard genome sequencing and annotation.</title>
        <authorList>
            <consortium name="The Broad Institute Genomics Platform"/>
            <consortium name="The Broad Institute Genome Sequencing Center for Infectious Disease"/>
            <person name="Wu L."/>
            <person name="Ma J."/>
        </authorList>
    </citation>
    <scope>NUCLEOTIDE SEQUENCE [LARGE SCALE GENOMIC DNA]</scope>
    <source>
        <strain evidence="2">JCM 18283</strain>
    </source>
</reference>
<protein>
    <recommendedName>
        <fullName evidence="3">Heme-binding HmuY-like protein</fullName>
    </recommendedName>
</protein>
<dbReference type="PROSITE" id="PS51257">
    <property type="entry name" value="PROKAR_LIPOPROTEIN"/>
    <property type="match status" value="1"/>
</dbReference>
<evidence type="ECO:0000313" key="2">
    <source>
        <dbReference type="Proteomes" id="UP001501436"/>
    </source>
</evidence>
<sequence length="208" mass="23574">MKRILLSAIIIIAFASCKKLNDVLPESTIPNEQTVTKPATEDDKKLLAALTITPVINQPAAQVIKTSVEGSKLNLVFNEQVQLLINKERYSKSWYIMFTEDYTGTALQGLDYITVTQWGTTVKNWKSYNLNQFEKTVADTTIGGKTVVNVKFARKFTFYKEFDTAEQAITQQEALEGKTQTIKFATRYEPDSDSTRFYNVSAKVIFKK</sequence>
<proteinExistence type="predicted"/>
<comment type="caution">
    <text evidence="1">The sequence shown here is derived from an EMBL/GenBank/DDBJ whole genome shotgun (WGS) entry which is preliminary data.</text>
</comment>
<gene>
    <name evidence="1" type="ORF">GCM10023313_00860</name>
</gene>
<dbReference type="Proteomes" id="UP001501436">
    <property type="component" value="Unassembled WGS sequence"/>
</dbReference>
<name>A0ABP9FQL8_9SPHI</name>
<evidence type="ECO:0008006" key="3">
    <source>
        <dbReference type="Google" id="ProtNLM"/>
    </source>
</evidence>
<keyword evidence="2" id="KW-1185">Reference proteome</keyword>
<evidence type="ECO:0000313" key="1">
    <source>
        <dbReference type="EMBL" id="GAA4902232.1"/>
    </source>
</evidence>
<accession>A0ABP9FQL8</accession>
<organism evidence="1 2">
    <name type="scientific">Mucilaginibacter defluvii</name>
    <dbReference type="NCBI Taxonomy" id="1196019"/>
    <lineage>
        <taxon>Bacteria</taxon>
        <taxon>Pseudomonadati</taxon>
        <taxon>Bacteroidota</taxon>
        <taxon>Sphingobacteriia</taxon>
        <taxon>Sphingobacteriales</taxon>
        <taxon>Sphingobacteriaceae</taxon>
        <taxon>Mucilaginibacter</taxon>
    </lineage>
</organism>